<keyword evidence="3" id="KW-0731">Sigma factor</keyword>
<protein>
    <recommendedName>
        <fullName evidence="10">RNA polymerase sigma-70 factor (ECF subfamily)</fullName>
    </recommendedName>
</protein>
<dbReference type="AlphaFoldDB" id="A0A9W6SN37"/>
<feature type="region of interest" description="Disordered" evidence="5">
    <location>
        <begin position="181"/>
        <end position="214"/>
    </location>
</feature>
<dbReference type="NCBIfam" id="TIGR02937">
    <property type="entry name" value="sigma70-ECF"/>
    <property type="match status" value="1"/>
</dbReference>
<dbReference type="InterPro" id="IPR013249">
    <property type="entry name" value="RNA_pol_sigma70_r4_t2"/>
</dbReference>
<dbReference type="InterPro" id="IPR013325">
    <property type="entry name" value="RNA_pol_sigma_r2"/>
</dbReference>
<keyword evidence="4" id="KW-0804">Transcription</keyword>
<accession>A0A9W6SN37</accession>
<dbReference type="GO" id="GO:0006352">
    <property type="term" value="P:DNA-templated transcription initiation"/>
    <property type="evidence" value="ECO:0007669"/>
    <property type="project" value="InterPro"/>
</dbReference>
<evidence type="ECO:0000256" key="3">
    <source>
        <dbReference type="ARBA" id="ARBA00023082"/>
    </source>
</evidence>
<evidence type="ECO:0000256" key="1">
    <source>
        <dbReference type="ARBA" id="ARBA00010641"/>
    </source>
</evidence>
<feature type="domain" description="RNA polymerase sigma factor 70 region 4 type 2" evidence="7">
    <location>
        <begin position="130"/>
        <end position="181"/>
    </location>
</feature>
<dbReference type="Gene3D" id="1.10.10.10">
    <property type="entry name" value="Winged helix-like DNA-binding domain superfamily/Winged helix DNA-binding domain"/>
    <property type="match status" value="1"/>
</dbReference>
<dbReference type="Proteomes" id="UP001165079">
    <property type="component" value="Unassembled WGS sequence"/>
</dbReference>
<dbReference type="CDD" id="cd06171">
    <property type="entry name" value="Sigma70_r4"/>
    <property type="match status" value="1"/>
</dbReference>
<dbReference type="GO" id="GO:0003677">
    <property type="term" value="F:DNA binding"/>
    <property type="evidence" value="ECO:0007669"/>
    <property type="project" value="InterPro"/>
</dbReference>
<comment type="caution">
    <text evidence="8">The sequence shown here is derived from an EMBL/GenBank/DDBJ whole genome shotgun (WGS) entry which is preliminary data.</text>
</comment>
<dbReference type="PANTHER" id="PTHR43133:SF25">
    <property type="entry name" value="RNA POLYMERASE SIGMA FACTOR RFAY-RELATED"/>
    <property type="match status" value="1"/>
</dbReference>
<evidence type="ECO:0008006" key="10">
    <source>
        <dbReference type="Google" id="ProtNLM"/>
    </source>
</evidence>
<dbReference type="InterPro" id="IPR007627">
    <property type="entry name" value="RNA_pol_sigma70_r2"/>
</dbReference>
<keyword evidence="9" id="KW-1185">Reference proteome</keyword>
<sequence length="214" mass="23895">MAGQAMGVWMNLRQRIRDGDPAAFREIFDEHARAVYNHAWRLTGDWSAAEDAVSLTFLEAWRLRARIEVAEERGSPRPWLLGIATNVARNVRRAARRYDHAVSRMPRSEDEPDHADAVAGRLDDRERLAAAMAALASLRRNEREVIALCVGAGLDYAQAAEALGVPVGTVRSRLSRARKKLAKKAEREREPLPAAGQVRGDRVPAVRFAQEKAR</sequence>
<evidence type="ECO:0000256" key="2">
    <source>
        <dbReference type="ARBA" id="ARBA00023015"/>
    </source>
</evidence>
<evidence type="ECO:0000256" key="4">
    <source>
        <dbReference type="ARBA" id="ARBA00023163"/>
    </source>
</evidence>
<evidence type="ECO:0000256" key="5">
    <source>
        <dbReference type="SAM" id="MobiDB-lite"/>
    </source>
</evidence>
<feature type="compositionally biased region" description="Basic and acidic residues" evidence="5">
    <location>
        <begin position="199"/>
        <end position="214"/>
    </location>
</feature>
<evidence type="ECO:0000313" key="8">
    <source>
        <dbReference type="EMBL" id="GLZ79945.1"/>
    </source>
</evidence>
<proteinExistence type="inferred from homology"/>
<comment type="similarity">
    <text evidence="1">Belongs to the sigma-70 factor family. ECF subfamily.</text>
</comment>
<dbReference type="SUPFAM" id="SSF88659">
    <property type="entry name" value="Sigma3 and sigma4 domains of RNA polymerase sigma factors"/>
    <property type="match status" value="1"/>
</dbReference>
<name>A0A9W6SN37_9ACTN</name>
<dbReference type="EMBL" id="BSTX01000003">
    <property type="protein sequence ID" value="GLZ79945.1"/>
    <property type="molecule type" value="Genomic_DNA"/>
</dbReference>
<evidence type="ECO:0000259" key="6">
    <source>
        <dbReference type="Pfam" id="PF04542"/>
    </source>
</evidence>
<dbReference type="PANTHER" id="PTHR43133">
    <property type="entry name" value="RNA POLYMERASE ECF-TYPE SIGMA FACTO"/>
    <property type="match status" value="1"/>
</dbReference>
<dbReference type="GO" id="GO:0016987">
    <property type="term" value="F:sigma factor activity"/>
    <property type="evidence" value="ECO:0007669"/>
    <property type="project" value="UniProtKB-KW"/>
</dbReference>
<dbReference type="InterPro" id="IPR013324">
    <property type="entry name" value="RNA_pol_sigma_r3/r4-like"/>
</dbReference>
<dbReference type="InterPro" id="IPR039425">
    <property type="entry name" value="RNA_pol_sigma-70-like"/>
</dbReference>
<dbReference type="SUPFAM" id="SSF88946">
    <property type="entry name" value="Sigma2 domain of RNA polymerase sigma factors"/>
    <property type="match status" value="1"/>
</dbReference>
<feature type="domain" description="RNA polymerase sigma-70 region 2" evidence="6">
    <location>
        <begin position="28"/>
        <end position="97"/>
    </location>
</feature>
<dbReference type="Pfam" id="PF04542">
    <property type="entry name" value="Sigma70_r2"/>
    <property type="match status" value="1"/>
</dbReference>
<reference evidence="8" key="1">
    <citation type="submission" date="2023-03" db="EMBL/GenBank/DDBJ databases">
        <title>Actinorhabdospora filicis NBRC 111898.</title>
        <authorList>
            <person name="Ichikawa N."/>
            <person name="Sato H."/>
            <person name="Tonouchi N."/>
        </authorList>
    </citation>
    <scope>NUCLEOTIDE SEQUENCE</scope>
    <source>
        <strain evidence="8">NBRC 111898</strain>
    </source>
</reference>
<evidence type="ECO:0000313" key="9">
    <source>
        <dbReference type="Proteomes" id="UP001165079"/>
    </source>
</evidence>
<dbReference type="Pfam" id="PF08281">
    <property type="entry name" value="Sigma70_r4_2"/>
    <property type="match status" value="1"/>
</dbReference>
<dbReference type="Gene3D" id="1.10.1740.10">
    <property type="match status" value="1"/>
</dbReference>
<dbReference type="InterPro" id="IPR036388">
    <property type="entry name" value="WH-like_DNA-bd_sf"/>
</dbReference>
<gene>
    <name evidence="8" type="ORF">Afil01_47520</name>
</gene>
<evidence type="ECO:0000259" key="7">
    <source>
        <dbReference type="Pfam" id="PF08281"/>
    </source>
</evidence>
<organism evidence="8 9">
    <name type="scientific">Actinorhabdospora filicis</name>
    <dbReference type="NCBI Taxonomy" id="1785913"/>
    <lineage>
        <taxon>Bacteria</taxon>
        <taxon>Bacillati</taxon>
        <taxon>Actinomycetota</taxon>
        <taxon>Actinomycetes</taxon>
        <taxon>Micromonosporales</taxon>
        <taxon>Micromonosporaceae</taxon>
        <taxon>Actinorhabdospora</taxon>
    </lineage>
</organism>
<keyword evidence="2" id="KW-0805">Transcription regulation</keyword>
<dbReference type="InterPro" id="IPR014284">
    <property type="entry name" value="RNA_pol_sigma-70_dom"/>
</dbReference>